<keyword evidence="3" id="KW-0255">Endonuclease</keyword>
<dbReference type="EMBL" id="LCOK01000003">
    <property type="protein sequence ID" value="KKU77353.1"/>
    <property type="molecule type" value="Genomic_DNA"/>
</dbReference>
<keyword evidence="1" id="KW-0819">tRNA processing</keyword>
<sequence>MLAKKFRLPIQLFAGKKSLPAHAYRQAGGRQGKLIKTSCFLLKTYPVSAGSAHSRFGVTVSAKTAKRAVERNRLKRLIYNFVRSQRDVPLGDYWLTVLAPAVRLSKTEFIGELSKLLNG</sequence>
<dbReference type="AlphaFoldDB" id="A0A0G1VGN4"/>
<protein>
    <submittedName>
        <fullName evidence="6">Uncharacterized protein</fullName>
    </submittedName>
</protein>
<dbReference type="GO" id="GO:0008033">
    <property type="term" value="P:tRNA processing"/>
    <property type="evidence" value="ECO:0007669"/>
    <property type="project" value="UniProtKB-KW"/>
</dbReference>
<keyword evidence="5" id="KW-0694">RNA-binding</keyword>
<dbReference type="Pfam" id="PF00825">
    <property type="entry name" value="Ribonuclease_P"/>
    <property type="match status" value="1"/>
</dbReference>
<evidence type="ECO:0000256" key="4">
    <source>
        <dbReference type="ARBA" id="ARBA00022801"/>
    </source>
</evidence>
<evidence type="ECO:0000256" key="3">
    <source>
        <dbReference type="ARBA" id="ARBA00022759"/>
    </source>
</evidence>
<evidence type="ECO:0000256" key="1">
    <source>
        <dbReference type="ARBA" id="ARBA00022694"/>
    </source>
</evidence>
<gene>
    <name evidence="6" type="ORF">UY02_C0003G0018</name>
</gene>
<dbReference type="GO" id="GO:0000049">
    <property type="term" value="F:tRNA binding"/>
    <property type="evidence" value="ECO:0007669"/>
    <property type="project" value="InterPro"/>
</dbReference>
<dbReference type="Proteomes" id="UP000034682">
    <property type="component" value="Unassembled WGS sequence"/>
</dbReference>
<accession>A0A0G1VGN4</accession>
<name>A0A0G1VGN4_9BACT</name>
<dbReference type="GO" id="GO:0004526">
    <property type="term" value="F:ribonuclease P activity"/>
    <property type="evidence" value="ECO:0007669"/>
    <property type="project" value="InterPro"/>
</dbReference>
<proteinExistence type="predicted"/>
<keyword evidence="2" id="KW-0540">Nuclease</keyword>
<evidence type="ECO:0000256" key="5">
    <source>
        <dbReference type="ARBA" id="ARBA00022884"/>
    </source>
</evidence>
<evidence type="ECO:0000313" key="7">
    <source>
        <dbReference type="Proteomes" id="UP000034682"/>
    </source>
</evidence>
<evidence type="ECO:0000256" key="2">
    <source>
        <dbReference type="ARBA" id="ARBA00022722"/>
    </source>
</evidence>
<dbReference type="InterPro" id="IPR000100">
    <property type="entry name" value="RNase_P"/>
</dbReference>
<evidence type="ECO:0000313" key="6">
    <source>
        <dbReference type="EMBL" id="KKU77353.1"/>
    </source>
</evidence>
<dbReference type="Gene3D" id="3.30.230.10">
    <property type="match status" value="1"/>
</dbReference>
<keyword evidence="4" id="KW-0378">Hydrolase</keyword>
<organism evidence="6 7">
    <name type="scientific">Candidatus Giovannonibacteria bacterium GW2011_GWB1_47_6b</name>
    <dbReference type="NCBI Taxonomy" id="1618655"/>
    <lineage>
        <taxon>Bacteria</taxon>
        <taxon>Candidatus Giovannoniibacteriota</taxon>
    </lineage>
</organism>
<dbReference type="SUPFAM" id="SSF54211">
    <property type="entry name" value="Ribosomal protein S5 domain 2-like"/>
    <property type="match status" value="1"/>
</dbReference>
<dbReference type="InterPro" id="IPR020568">
    <property type="entry name" value="Ribosomal_Su5_D2-typ_SF"/>
</dbReference>
<comment type="caution">
    <text evidence="6">The sequence shown here is derived from an EMBL/GenBank/DDBJ whole genome shotgun (WGS) entry which is preliminary data.</text>
</comment>
<reference evidence="6 7" key="1">
    <citation type="journal article" date="2015" name="Nature">
        <title>rRNA introns, odd ribosomes, and small enigmatic genomes across a large radiation of phyla.</title>
        <authorList>
            <person name="Brown C.T."/>
            <person name="Hug L.A."/>
            <person name="Thomas B.C."/>
            <person name="Sharon I."/>
            <person name="Castelle C.J."/>
            <person name="Singh A."/>
            <person name="Wilkins M.J."/>
            <person name="Williams K.H."/>
            <person name="Banfield J.F."/>
        </authorList>
    </citation>
    <scope>NUCLEOTIDE SEQUENCE [LARGE SCALE GENOMIC DNA]</scope>
</reference>
<dbReference type="InterPro" id="IPR014721">
    <property type="entry name" value="Ribsml_uS5_D2-typ_fold_subgr"/>
</dbReference>